<dbReference type="EMBL" id="LGGN01000399">
    <property type="protein sequence ID" value="KUK74939.1"/>
    <property type="molecule type" value="Genomic_DNA"/>
</dbReference>
<evidence type="ECO:0000313" key="2">
    <source>
        <dbReference type="EMBL" id="KUK74939.1"/>
    </source>
</evidence>
<name>A0A101HE01_9BACT</name>
<dbReference type="Pfam" id="PF10091">
    <property type="entry name" value="Glycoamylase"/>
    <property type="match status" value="1"/>
</dbReference>
<dbReference type="InterPro" id="IPR019282">
    <property type="entry name" value="Glycoamylase-like_cons_dom"/>
</dbReference>
<feature type="non-terminal residue" evidence="2">
    <location>
        <position position="1"/>
    </location>
</feature>
<dbReference type="Gene3D" id="1.50.10.140">
    <property type="match status" value="1"/>
</dbReference>
<reference evidence="3" key="1">
    <citation type="journal article" date="2015" name="MBio">
        <title>Genome-Resolved Metagenomic Analysis Reveals Roles for Candidate Phyla and Other Microbial Community Members in Biogeochemical Transformations in Oil Reservoirs.</title>
        <authorList>
            <person name="Hu P."/>
            <person name="Tom L."/>
            <person name="Singh A."/>
            <person name="Thomas B.C."/>
            <person name="Baker B.J."/>
            <person name="Piceno Y.M."/>
            <person name="Andersen G.L."/>
            <person name="Banfield J.F."/>
        </authorList>
    </citation>
    <scope>NUCLEOTIDE SEQUENCE [LARGE SCALE GENOMIC DNA]</scope>
</reference>
<dbReference type="Proteomes" id="UP000053860">
    <property type="component" value="Unassembled WGS sequence"/>
</dbReference>
<comment type="caution">
    <text evidence="2">The sequence shown here is derived from an EMBL/GenBank/DDBJ whole genome shotgun (WGS) entry which is preliminary data.</text>
</comment>
<sequence>YVLAASSPTYPIDKAVYDNGWADNGNIRNNGVYYDFQLPLGPSYGGPLFFAHYSFLGLNPKNLQDQYADYWQQNVSHAKINHAYCSRNPSGFLGYSEVCWGLTASDGNNGYSAHSPTNDKGVIAPTAALSSMPYTPDESMAALHFFYYKLGDKLWRQNGFIDAFNLTEKWYANDFLAIDQGPVIVMIENHRTGKIWNLFMSIPEITAGLTKLGFTY</sequence>
<feature type="domain" description="Glycoamylase-like" evidence="1">
    <location>
        <begin position="1"/>
        <end position="203"/>
    </location>
</feature>
<proteinExistence type="predicted"/>
<gene>
    <name evidence="2" type="ORF">XD92_1592</name>
</gene>
<protein>
    <recommendedName>
        <fullName evidence="1">Glycoamylase-like domain-containing protein</fullName>
    </recommendedName>
</protein>
<accession>A0A101HE01</accession>
<dbReference type="AlphaFoldDB" id="A0A101HE01"/>
<evidence type="ECO:0000313" key="3">
    <source>
        <dbReference type="Proteomes" id="UP000053860"/>
    </source>
</evidence>
<dbReference type="PATRIC" id="fig|294710.3.peg.281"/>
<evidence type="ECO:0000259" key="1">
    <source>
        <dbReference type="Pfam" id="PF10091"/>
    </source>
</evidence>
<organism evidence="2 3">
    <name type="scientific">Proteiniphilum acetatigenes</name>
    <dbReference type="NCBI Taxonomy" id="294710"/>
    <lineage>
        <taxon>Bacteria</taxon>
        <taxon>Pseudomonadati</taxon>
        <taxon>Bacteroidota</taxon>
        <taxon>Bacteroidia</taxon>
        <taxon>Bacteroidales</taxon>
        <taxon>Dysgonomonadaceae</taxon>
        <taxon>Proteiniphilum</taxon>
    </lineage>
</organism>